<dbReference type="InterPro" id="IPR009718">
    <property type="entry name" value="Rex_DNA-bd_C_dom"/>
</dbReference>
<dbReference type="Gene3D" id="1.10.10.10">
    <property type="entry name" value="Winged helix-like DNA-binding domain superfamily/Winged helix DNA-binding domain"/>
    <property type="match status" value="1"/>
</dbReference>
<comment type="subunit">
    <text evidence="6">Homodimer.</text>
</comment>
<dbReference type="InterPro" id="IPR036390">
    <property type="entry name" value="WH_DNA-bd_sf"/>
</dbReference>
<dbReference type="Pfam" id="PF06971">
    <property type="entry name" value="Put_DNA-bind_N"/>
    <property type="match status" value="1"/>
</dbReference>
<proteinExistence type="inferred from homology"/>
<dbReference type="GO" id="GO:0045892">
    <property type="term" value="P:negative regulation of DNA-templated transcription"/>
    <property type="evidence" value="ECO:0007669"/>
    <property type="project" value="InterPro"/>
</dbReference>
<dbReference type="GO" id="GO:0051775">
    <property type="term" value="P:response to redox state"/>
    <property type="evidence" value="ECO:0007669"/>
    <property type="project" value="InterPro"/>
</dbReference>
<feature type="binding site" evidence="6">
    <location>
        <begin position="77"/>
        <end position="82"/>
    </location>
    <ligand>
        <name>NAD(+)</name>
        <dbReference type="ChEBI" id="CHEBI:57540"/>
    </ligand>
</feature>
<dbReference type="InterPro" id="IPR036388">
    <property type="entry name" value="WH-like_DNA-bd_sf"/>
</dbReference>
<keyword evidence="1 6" id="KW-0963">Cytoplasm</keyword>
<evidence type="ECO:0000256" key="2">
    <source>
        <dbReference type="ARBA" id="ARBA00022491"/>
    </source>
</evidence>
<accession>A0A1R4G5K3</accession>
<dbReference type="SMART" id="SM00881">
    <property type="entry name" value="CoA_binding"/>
    <property type="match status" value="1"/>
</dbReference>
<dbReference type="NCBIfam" id="NF003992">
    <property type="entry name" value="PRK05472.2-1"/>
    <property type="match status" value="1"/>
</dbReference>
<dbReference type="InterPro" id="IPR036291">
    <property type="entry name" value="NAD(P)-bd_dom_sf"/>
</dbReference>
<dbReference type="GO" id="GO:0003700">
    <property type="term" value="F:DNA-binding transcription factor activity"/>
    <property type="evidence" value="ECO:0007669"/>
    <property type="project" value="UniProtKB-UniRule"/>
</dbReference>
<comment type="similarity">
    <text evidence="6">Belongs to the transcriptional regulatory Rex family.</text>
</comment>
<dbReference type="NCBIfam" id="NF003996">
    <property type="entry name" value="PRK05472.2-5"/>
    <property type="match status" value="1"/>
</dbReference>
<keyword evidence="5 6" id="KW-0804">Transcription</keyword>
<comment type="caution">
    <text evidence="6">Lacks conserved residue(s) required for the propagation of feature annotation.</text>
</comment>
<reference evidence="8 9" key="1">
    <citation type="submission" date="2017-02" db="EMBL/GenBank/DDBJ databases">
        <authorList>
            <person name="Peterson S.W."/>
        </authorList>
    </citation>
    <scope>NUCLEOTIDE SEQUENCE [LARGE SCALE GENOMIC DNA]</scope>
    <source>
        <strain evidence="8 9">B Ar 00.02</strain>
    </source>
</reference>
<evidence type="ECO:0000256" key="3">
    <source>
        <dbReference type="ARBA" id="ARBA00023015"/>
    </source>
</evidence>
<dbReference type="GO" id="GO:0005737">
    <property type="term" value="C:cytoplasm"/>
    <property type="evidence" value="ECO:0007669"/>
    <property type="project" value="UniProtKB-SubCell"/>
</dbReference>
<name>A0A1R4G5K3_9MICC</name>
<keyword evidence="3 6" id="KW-0805">Transcription regulation</keyword>
<feature type="domain" description="CoA-binding" evidence="7">
    <location>
        <begin position="66"/>
        <end position="167"/>
    </location>
</feature>
<keyword evidence="6" id="KW-0520">NAD</keyword>
<evidence type="ECO:0000256" key="6">
    <source>
        <dbReference type="HAMAP-Rule" id="MF_01131"/>
    </source>
</evidence>
<evidence type="ECO:0000256" key="5">
    <source>
        <dbReference type="ARBA" id="ARBA00023163"/>
    </source>
</evidence>
<dbReference type="HAMAP" id="MF_01131">
    <property type="entry name" value="Rex"/>
    <property type="match status" value="1"/>
</dbReference>
<comment type="subcellular location">
    <subcellularLocation>
        <location evidence="6">Cytoplasm</location>
    </subcellularLocation>
</comment>
<sequence>MTGYLRALEAMREVGRSTISSEVLAAAAGVNSAILRKDLSLLGTFGTRGVGYRIEVLAETISATLGLERDWRVGILGAGNLGRALAGYAGFREGGFSIQAVFDVAENIIGDTVAGLTVRPVGELAAATAELGLNMAVLAVPGPAAQRLCDRVVGAGITNILSFAPVILHVPEGIHIRRVDMARELQILAYHAGFGAGRPADPA</sequence>
<dbReference type="InterPro" id="IPR022876">
    <property type="entry name" value="Tscrpt_rep_Rex"/>
</dbReference>
<evidence type="ECO:0000313" key="9">
    <source>
        <dbReference type="Proteomes" id="UP000195913"/>
    </source>
</evidence>
<gene>
    <name evidence="6" type="primary">rex</name>
    <name evidence="8" type="ORF">FM101_07850</name>
</gene>
<dbReference type="NCBIfam" id="NF003995">
    <property type="entry name" value="PRK05472.2-4"/>
    <property type="match status" value="1"/>
</dbReference>
<dbReference type="SUPFAM" id="SSF46785">
    <property type="entry name" value="Winged helix' DNA-binding domain"/>
    <property type="match status" value="1"/>
</dbReference>
<evidence type="ECO:0000256" key="4">
    <source>
        <dbReference type="ARBA" id="ARBA00023125"/>
    </source>
</evidence>
<dbReference type="Proteomes" id="UP000195913">
    <property type="component" value="Unassembled WGS sequence"/>
</dbReference>
<dbReference type="EMBL" id="FUHW01000027">
    <property type="protein sequence ID" value="SJM63357.1"/>
    <property type="molecule type" value="Genomic_DNA"/>
</dbReference>
<keyword evidence="2 6" id="KW-0678">Repressor</keyword>
<dbReference type="PANTHER" id="PTHR35786">
    <property type="entry name" value="REDOX-SENSING TRANSCRIPTIONAL REPRESSOR REX"/>
    <property type="match status" value="1"/>
</dbReference>
<dbReference type="SUPFAM" id="SSF51735">
    <property type="entry name" value="NAD(P)-binding Rossmann-fold domains"/>
    <property type="match status" value="1"/>
</dbReference>
<comment type="function">
    <text evidence="6">Modulates transcription in response to changes in cellular NADH/NAD(+) redox state.</text>
</comment>
<dbReference type="Pfam" id="PF02629">
    <property type="entry name" value="CoA_binding"/>
    <property type="match status" value="1"/>
</dbReference>
<evidence type="ECO:0000259" key="7">
    <source>
        <dbReference type="SMART" id="SM00881"/>
    </source>
</evidence>
<dbReference type="InterPro" id="IPR003781">
    <property type="entry name" value="CoA-bd"/>
</dbReference>
<keyword evidence="9" id="KW-1185">Reference proteome</keyword>
<dbReference type="GO" id="GO:0003677">
    <property type="term" value="F:DNA binding"/>
    <property type="evidence" value="ECO:0007669"/>
    <property type="project" value="UniProtKB-UniRule"/>
</dbReference>
<evidence type="ECO:0000256" key="1">
    <source>
        <dbReference type="ARBA" id="ARBA00022490"/>
    </source>
</evidence>
<protein>
    <recommendedName>
        <fullName evidence="6">Redox-sensing transcriptional repressor Rex</fullName>
    </recommendedName>
</protein>
<organism evidence="8 9">
    <name type="scientific">Arthrobacter rhombi</name>
    <dbReference type="NCBI Taxonomy" id="71253"/>
    <lineage>
        <taxon>Bacteria</taxon>
        <taxon>Bacillati</taxon>
        <taxon>Actinomycetota</taxon>
        <taxon>Actinomycetes</taxon>
        <taxon>Micrococcales</taxon>
        <taxon>Micrococcaceae</taxon>
        <taxon>Arthrobacter</taxon>
    </lineage>
</organism>
<dbReference type="Gene3D" id="3.40.50.720">
    <property type="entry name" value="NAD(P)-binding Rossmann-like Domain"/>
    <property type="match status" value="1"/>
</dbReference>
<dbReference type="PANTHER" id="PTHR35786:SF1">
    <property type="entry name" value="REDOX-SENSING TRANSCRIPTIONAL REPRESSOR REX 1"/>
    <property type="match status" value="1"/>
</dbReference>
<keyword evidence="4 6" id="KW-0238">DNA-binding</keyword>
<dbReference type="AlphaFoldDB" id="A0A1R4G5K3"/>
<evidence type="ECO:0000313" key="8">
    <source>
        <dbReference type="EMBL" id="SJM63357.1"/>
    </source>
</evidence>
<dbReference type="NCBIfam" id="NF003994">
    <property type="entry name" value="PRK05472.2-3"/>
    <property type="match status" value="1"/>
</dbReference>